<comment type="similarity">
    <text evidence="1">Belongs to the type-I restriction system S methylase family.</text>
</comment>
<dbReference type="AlphaFoldDB" id="A0A4R8I994"/>
<feature type="coiled-coil region" evidence="4">
    <location>
        <begin position="143"/>
        <end position="170"/>
    </location>
</feature>
<dbReference type="EMBL" id="SOEO01000001">
    <property type="protein sequence ID" value="TDX86567.1"/>
    <property type="molecule type" value="Genomic_DNA"/>
</dbReference>
<organism evidence="6 7">
    <name type="scientific">Epilithonimonas xixisoli</name>
    <dbReference type="NCBI Taxonomy" id="1476462"/>
    <lineage>
        <taxon>Bacteria</taxon>
        <taxon>Pseudomonadati</taxon>
        <taxon>Bacteroidota</taxon>
        <taxon>Flavobacteriia</taxon>
        <taxon>Flavobacteriales</taxon>
        <taxon>Weeksellaceae</taxon>
        <taxon>Chryseobacterium group</taxon>
        <taxon>Epilithonimonas</taxon>
    </lineage>
</organism>
<dbReference type="Pfam" id="PF01420">
    <property type="entry name" value="Methylase_S"/>
    <property type="match status" value="2"/>
</dbReference>
<dbReference type="Proteomes" id="UP000295313">
    <property type="component" value="Unassembled WGS sequence"/>
</dbReference>
<evidence type="ECO:0000256" key="1">
    <source>
        <dbReference type="ARBA" id="ARBA00010923"/>
    </source>
</evidence>
<dbReference type="GO" id="GO:0009307">
    <property type="term" value="P:DNA restriction-modification system"/>
    <property type="evidence" value="ECO:0007669"/>
    <property type="project" value="UniProtKB-KW"/>
</dbReference>
<dbReference type="PANTHER" id="PTHR30408">
    <property type="entry name" value="TYPE-1 RESTRICTION ENZYME ECOKI SPECIFICITY PROTEIN"/>
    <property type="match status" value="1"/>
</dbReference>
<evidence type="ECO:0000313" key="7">
    <source>
        <dbReference type="Proteomes" id="UP000295313"/>
    </source>
</evidence>
<evidence type="ECO:0000259" key="5">
    <source>
        <dbReference type="Pfam" id="PF01420"/>
    </source>
</evidence>
<dbReference type="PANTHER" id="PTHR30408:SF13">
    <property type="entry name" value="TYPE I RESTRICTION ENZYME HINDI SPECIFICITY SUBUNIT"/>
    <property type="match status" value="1"/>
</dbReference>
<protein>
    <submittedName>
        <fullName evidence="6">Type I restriction enzyme S subunit</fullName>
    </submittedName>
</protein>
<dbReference type="Gene3D" id="3.90.220.20">
    <property type="entry name" value="DNA methylase specificity domains"/>
    <property type="match status" value="2"/>
</dbReference>
<keyword evidence="7" id="KW-1185">Reference proteome</keyword>
<name>A0A4R8I994_9FLAO</name>
<accession>A0A4R8I994</accession>
<dbReference type="InterPro" id="IPR052021">
    <property type="entry name" value="Type-I_RS_S_subunit"/>
</dbReference>
<dbReference type="CDD" id="cd17266">
    <property type="entry name" value="RMtype1_S_Sau1132ORF3780P-TRD2-CR2_like"/>
    <property type="match status" value="1"/>
</dbReference>
<feature type="domain" description="Type I restriction modification DNA specificity" evidence="5">
    <location>
        <begin position="8"/>
        <end position="161"/>
    </location>
</feature>
<comment type="caution">
    <text evidence="6">The sequence shown here is derived from an EMBL/GenBank/DDBJ whole genome shotgun (WGS) entry which is preliminary data.</text>
</comment>
<dbReference type="SUPFAM" id="SSF116734">
    <property type="entry name" value="DNA methylase specificity domain"/>
    <property type="match status" value="2"/>
</dbReference>
<gene>
    <name evidence="6" type="ORF">B0I22_0701</name>
</gene>
<dbReference type="OrthoDB" id="9816225at2"/>
<feature type="domain" description="Type I restriction modification DNA specificity" evidence="5">
    <location>
        <begin position="182"/>
        <end position="349"/>
    </location>
</feature>
<evidence type="ECO:0000256" key="4">
    <source>
        <dbReference type="SAM" id="Coils"/>
    </source>
</evidence>
<dbReference type="InterPro" id="IPR044946">
    <property type="entry name" value="Restrct_endonuc_typeI_TRD_sf"/>
</dbReference>
<keyword evidence="3" id="KW-0238">DNA-binding</keyword>
<dbReference type="InterPro" id="IPR000055">
    <property type="entry name" value="Restrct_endonuc_typeI_TRD"/>
</dbReference>
<evidence type="ECO:0000313" key="6">
    <source>
        <dbReference type="EMBL" id="TDX86567.1"/>
    </source>
</evidence>
<proteinExistence type="inferred from homology"/>
<dbReference type="RefSeq" id="WP_133943224.1">
    <property type="nucleotide sequence ID" value="NZ_SOEO01000001.1"/>
</dbReference>
<dbReference type="GO" id="GO:0003677">
    <property type="term" value="F:DNA binding"/>
    <property type="evidence" value="ECO:0007669"/>
    <property type="project" value="UniProtKB-KW"/>
</dbReference>
<evidence type="ECO:0000256" key="2">
    <source>
        <dbReference type="ARBA" id="ARBA00022747"/>
    </source>
</evidence>
<reference evidence="6 7" key="1">
    <citation type="submission" date="2019-03" db="EMBL/GenBank/DDBJ databases">
        <title>Genomic Encyclopedia of Type Strains, Phase III (KMG-III): the genomes of soil and plant-associated and newly described type strains.</title>
        <authorList>
            <person name="Whitman W."/>
        </authorList>
    </citation>
    <scope>NUCLEOTIDE SEQUENCE [LARGE SCALE GENOMIC DNA]</scope>
    <source>
        <strain evidence="6 7">CGMCC 1.12802</strain>
    </source>
</reference>
<evidence type="ECO:0000256" key="3">
    <source>
        <dbReference type="ARBA" id="ARBA00023125"/>
    </source>
</evidence>
<keyword evidence="4" id="KW-0175">Coiled coil</keyword>
<sequence length="398" mass="45446">MMEVKKIPEGWIETTLGNVINISSGKSRPKKQGLFPVYGGNGILDYADSYNYENATVIVGRVGAYCGCVYYEENKFWLSDNALGIKSNENSEIRFLYYFLLNENLNRIAIGGAQPLLTQGLLNQIEIIVPSDIKEQKSIAQILTSFDDKIELLQAQNKTLEALAQTVFKEWFGKYQVGDELPEGWKTAKINDFIEISLGGDYGKEDIEDEFDQKTLCLRGTDLPDMKMGTPEKAPIRFLKKSKLEKCKLINGDIVIEISGGTENQSTGRVMYINDIIIQNSKLPMTCVNFCRIIRPSKIEYTYFLYSLFDNLYNRRIFFNWENGTTGIKNLNLNAFLNGFELIIPADKNKIIKFDELVKSKFVKIQTNNIQIQTLTKTRDELLPKLMSGEIRLEEFKN</sequence>
<keyword evidence="2" id="KW-0680">Restriction system</keyword>